<feature type="region of interest" description="Disordered" evidence="1">
    <location>
        <begin position="1"/>
        <end position="34"/>
    </location>
</feature>
<dbReference type="AlphaFoldDB" id="A0A4Z0F5U1"/>
<protein>
    <recommendedName>
        <fullName evidence="4">Recombination endonuclease VII</fullName>
    </recommendedName>
</protein>
<keyword evidence="3" id="KW-1185">Reference proteome</keyword>
<dbReference type="Gene3D" id="3.40.1800.10">
    <property type="entry name" value="His-Me finger endonucleases"/>
    <property type="match status" value="1"/>
</dbReference>
<evidence type="ECO:0008006" key="4">
    <source>
        <dbReference type="Google" id="ProtNLM"/>
    </source>
</evidence>
<dbReference type="InterPro" id="IPR038563">
    <property type="entry name" value="Endonuclease_7_sf"/>
</dbReference>
<dbReference type="EMBL" id="SRIO01000019">
    <property type="protein sequence ID" value="TFZ81609.1"/>
    <property type="molecule type" value="Genomic_DNA"/>
</dbReference>
<dbReference type="SUPFAM" id="SSF54060">
    <property type="entry name" value="His-Me finger endonucleases"/>
    <property type="match status" value="1"/>
</dbReference>
<name>A0A4Z0F5U1_9GAMM</name>
<accession>A0A4Z0F5U1</accession>
<proteinExistence type="predicted"/>
<gene>
    <name evidence="2" type="ORF">E4680_11845</name>
</gene>
<dbReference type="InterPro" id="IPR044925">
    <property type="entry name" value="His-Me_finger_sf"/>
</dbReference>
<organism evidence="2 3">
    <name type="scientific">Candidatus Macondimonas diazotrophica</name>
    <dbReference type="NCBI Taxonomy" id="2305248"/>
    <lineage>
        <taxon>Bacteria</taxon>
        <taxon>Pseudomonadati</taxon>
        <taxon>Pseudomonadota</taxon>
        <taxon>Gammaproteobacteria</taxon>
        <taxon>Chromatiales</taxon>
        <taxon>Ectothiorhodospiraceae</taxon>
        <taxon>Candidatus Macondimonas</taxon>
    </lineage>
</organism>
<dbReference type="InterPro" id="IPR004211">
    <property type="entry name" value="Endonuclease_7"/>
</dbReference>
<evidence type="ECO:0000256" key="1">
    <source>
        <dbReference type="SAM" id="MobiDB-lite"/>
    </source>
</evidence>
<dbReference type="Pfam" id="PF02945">
    <property type="entry name" value="Endonuclease_7"/>
    <property type="match status" value="1"/>
</dbReference>
<dbReference type="OrthoDB" id="581550at2"/>
<reference evidence="2 3" key="1">
    <citation type="journal article" date="2019" name="ISME J.">
        <title>Candidatus Macondimonas diazotrophica, a novel gammaproteobacterial genus dominating crude-oil-contaminated coastal sediments.</title>
        <authorList>
            <person name="Karthikeyan S."/>
            <person name="Konstantinidis K."/>
        </authorList>
    </citation>
    <scope>NUCLEOTIDE SEQUENCE [LARGE SCALE GENOMIC DNA]</scope>
    <source>
        <strain evidence="2 3">KTK01</strain>
    </source>
</reference>
<evidence type="ECO:0000313" key="3">
    <source>
        <dbReference type="Proteomes" id="UP000297890"/>
    </source>
</evidence>
<evidence type="ECO:0000313" key="2">
    <source>
        <dbReference type="EMBL" id="TFZ81609.1"/>
    </source>
</evidence>
<comment type="caution">
    <text evidence="2">The sequence shown here is derived from an EMBL/GenBank/DDBJ whole genome shotgun (WGS) entry which is preliminary data.</text>
</comment>
<sequence length="215" mass="24265">MRTFSNPSSSPPSATPPRTASSSVIDSRRSKHRLPNVPEGLFQCVTCEQWKPKEDFNVHNGSKTGRRSKCKVCRNTYKREWAAKRAEDRIPKTKACKECGETKPAQEFHRSRTSKDGLVSKCHGCSSAYYRKNYSGWSNDEVVEAFKAQDGKCAICETEMELDGPKSKKPRADHCHETGRKRALLCNHCNLALGHMKDDPTRLRKAAEFLEGFQA</sequence>
<dbReference type="Proteomes" id="UP000297890">
    <property type="component" value="Unassembled WGS sequence"/>
</dbReference>